<keyword evidence="7" id="KW-1185">Reference proteome</keyword>
<feature type="region of interest" description="Disordered" evidence="3">
    <location>
        <begin position="364"/>
        <end position="388"/>
    </location>
</feature>
<protein>
    <submittedName>
        <fullName evidence="6">GDSL-type esterase/lipase family protein</fullName>
    </submittedName>
</protein>
<dbReference type="InterPro" id="IPR051532">
    <property type="entry name" value="Ester_Hydrolysis_Enzymes"/>
</dbReference>
<dbReference type="EMBL" id="JAQFWP010000039">
    <property type="protein sequence ID" value="MDA2806667.1"/>
    <property type="molecule type" value="Genomic_DNA"/>
</dbReference>
<keyword evidence="1" id="KW-0378">Hydrolase</keyword>
<dbReference type="InterPro" id="IPR036116">
    <property type="entry name" value="FN3_sf"/>
</dbReference>
<evidence type="ECO:0000313" key="7">
    <source>
        <dbReference type="Proteomes" id="UP001165685"/>
    </source>
</evidence>
<reference evidence="6" key="1">
    <citation type="submission" date="2023-01" db="EMBL/GenBank/DDBJ databases">
        <title>Draft genome sequence of Nocardiopsis sp. LSu2-4 isolated from halophytes.</title>
        <authorList>
            <person name="Duangmal K."/>
            <person name="Chantavorakit T."/>
        </authorList>
    </citation>
    <scope>NUCLEOTIDE SEQUENCE</scope>
    <source>
        <strain evidence="6">LSu2-4</strain>
    </source>
</reference>
<gene>
    <name evidence="6" type="ORF">O4U47_19315</name>
</gene>
<evidence type="ECO:0000256" key="4">
    <source>
        <dbReference type="SAM" id="Phobius"/>
    </source>
</evidence>
<dbReference type="PANTHER" id="PTHR30383">
    <property type="entry name" value="THIOESTERASE 1/PROTEASE 1/LYSOPHOSPHOLIPASE L1"/>
    <property type="match status" value="1"/>
</dbReference>
<name>A0ABT4TRA0_9ACTN</name>
<dbReference type="InterPro" id="IPR013783">
    <property type="entry name" value="Ig-like_fold"/>
</dbReference>
<dbReference type="SUPFAM" id="SSF49265">
    <property type="entry name" value="Fibronectin type III"/>
    <property type="match status" value="1"/>
</dbReference>
<keyword evidence="4" id="KW-0472">Membrane</keyword>
<feature type="compositionally biased region" description="Gly residues" evidence="3">
    <location>
        <begin position="1"/>
        <end position="12"/>
    </location>
</feature>
<dbReference type="Pfam" id="PF00041">
    <property type="entry name" value="fn3"/>
    <property type="match status" value="1"/>
</dbReference>
<sequence length="587" mass="61040">MSEADGGPGGGAEGEDGKGEGGGPGAAPGGGAGSGKWPRRRFALPWRKAGPGGEGAPGGPEKPPDPEDAEPSGPSPAGRPARFTLPRFEPTPLGLIAIGLAAMFATLLVIQAALGTFRPGGPADEPAAPPASGTPPEGTARILVVGDSIVQGSSGDFTWRYRLWRHLERTGVDADFVGPYDDLLDVNTGRPGDDRYAEPDFDADHAGVWGATTEDAAAALGEHVAEYDPHYLLFMAGANDFAEDSTPAWALEAVRDAVTAARVADGDVQIVLGQVTPVAGTGRDDELNDKARTFNEGLDDLAAELSGPVPVAVARTADGYDAESDNWDTTHPNARGELKIAAAFADALADPLRLGGPYRRPLPDVAVGPRQAPQVEVEDEGGGEVRLSWEPVPGATRYEVRQRRVRPDPDEEVALPAQVAGGDGGTRTATVDRLLSGAEYAFTVRPYKGDDAGRGSEPVRIEADPDPPGAPDRLRVGGADGDAPELVWEEAEGAGHYEVLRREMVCPDPSPPPSGSPGPQDPEEEPECEPVDDEGPDEGEGWATAAIVDDGTSWPLPEAGDGGYEFAVRSHRDYVAGGYSGTVAYTG</sequence>
<feature type="compositionally biased region" description="Gly residues" evidence="3">
    <location>
        <begin position="20"/>
        <end position="34"/>
    </location>
</feature>
<dbReference type="PROSITE" id="PS50853">
    <property type="entry name" value="FN3"/>
    <property type="match status" value="1"/>
</dbReference>
<dbReference type="Gene3D" id="2.60.40.10">
    <property type="entry name" value="Immunoglobulins"/>
    <property type="match status" value="1"/>
</dbReference>
<dbReference type="SMART" id="SM00060">
    <property type="entry name" value="FN3"/>
    <property type="match status" value="2"/>
</dbReference>
<feature type="compositionally biased region" description="Pro residues" evidence="3">
    <location>
        <begin position="508"/>
        <end position="520"/>
    </location>
</feature>
<accession>A0ABT4TRA0</accession>
<dbReference type="InterPro" id="IPR003961">
    <property type="entry name" value="FN3_dom"/>
</dbReference>
<dbReference type="PANTHER" id="PTHR30383:SF5">
    <property type="entry name" value="SGNH HYDROLASE-TYPE ESTERASE DOMAIN-CONTAINING PROTEIN"/>
    <property type="match status" value="1"/>
</dbReference>
<feature type="compositionally biased region" description="Acidic residues" evidence="3">
    <location>
        <begin position="521"/>
        <end position="540"/>
    </location>
</feature>
<keyword evidence="4" id="KW-0812">Transmembrane</keyword>
<evidence type="ECO:0000256" key="2">
    <source>
        <dbReference type="ARBA" id="ARBA00023326"/>
    </source>
</evidence>
<organism evidence="6 7">
    <name type="scientific">Nocardiopsis suaedae</name>
    <dbReference type="NCBI Taxonomy" id="3018444"/>
    <lineage>
        <taxon>Bacteria</taxon>
        <taxon>Bacillati</taxon>
        <taxon>Actinomycetota</taxon>
        <taxon>Actinomycetes</taxon>
        <taxon>Streptosporangiales</taxon>
        <taxon>Nocardiopsidaceae</taxon>
        <taxon>Nocardiopsis</taxon>
    </lineage>
</organism>
<feature type="domain" description="Fibronectin type-III" evidence="5">
    <location>
        <begin position="369"/>
        <end position="466"/>
    </location>
</feature>
<dbReference type="InterPro" id="IPR036514">
    <property type="entry name" value="SGNH_hydro_sf"/>
</dbReference>
<feature type="compositionally biased region" description="Basic and acidic residues" evidence="3">
    <location>
        <begin position="449"/>
        <end position="463"/>
    </location>
</feature>
<evidence type="ECO:0000313" key="6">
    <source>
        <dbReference type="EMBL" id="MDA2806667.1"/>
    </source>
</evidence>
<keyword evidence="2" id="KW-0119">Carbohydrate metabolism</keyword>
<dbReference type="Gene3D" id="3.40.50.1110">
    <property type="entry name" value="SGNH hydrolase"/>
    <property type="match status" value="1"/>
</dbReference>
<evidence type="ECO:0000259" key="5">
    <source>
        <dbReference type="PROSITE" id="PS50853"/>
    </source>
</evidence>
<dbReference type="SUPFAM" id="SSF52266">
    <property type="entry name" value="SGNH hydrolase"/>
    <property type="match status" value="1"/>
</dbReference>
<feature type="transmembrane region" description="Helical" evidence="4">
    <location>
        <begin position="92"/>
        <end position="114"/>
    </location>
</feature>
<dbReference type="Pfam" id="PF13472">
    <property type="entry name" value="Lipase_GDSL_2"/>
    <property type="match status" value="1"/>
</dbReference>
<dbReference type="RefSeq" id="WP_270679303.1">
    <property type="nucleotide sequence ID" value="NZ_JAQFWP010000039.1"/>
</dbReference>
<keyword evidence="1" id="KW-0326">Glycosidase</keyword>
<dbReference type="Proteomes" id="UP001165685">
    <property type="component" value="Unassembled WGS sequence"/>
</dbReference>
<feature type="region of interest" description="Disordered" evidence="3">
    <location>
        <begin position="1"/>
        <end position="85"/>
    </location>
</feature>
<evidence type="ECO:0000256" key="1">
    <source>
        <dbReference type="ARBA" id="ARBA00023295"/>
    </source>
</evidence>
<comment type="caution">
    <text evidence="6">The sequence shown here is derived from an EMBL/GenBank/DDBJ whole genome shotgun (WGS) entry which is preliminary data.</text>
</comment>
<feature type="region of interest" description="Disordered" evidence="3">
    <location>
        <begin position="504"/>
        <end position="541"/>
    </location>
</feature>
<feature type="region of interest" description="Disordered" evidence="3">
    <location>
        <begin position="449"/>
        <end position="480"/>
    </location>
</feature>
<proteinExistence type="predicted"/>
<dbReference type="CDD" id="cd00063">
    <property type="entry name" value="FN3"/>
    <property type="match status" value="1"/>
</dbReference>
<evidence type="ECO:0000256" key="3">
    <source>
        <dbReference type="SAM" id="MobiDB-lite"/>
    </source>
</evidence>
<keyword evidence="4" id="KW-1133">Transmembrane helix</keyword>
<dbReference type="InterPro" id="IPR013830">
    <property type="entry name" value="SGNH_hydro"/>
</dbReference>
<keyword evidence="2" id="KW-0624">Polysaccharide degradation</keyword>